<dbReference type="PROSITE" id="PS50004">
    <property type="entry name" value="C2"/>
    <property type="match status" value="1"/>
</dbReference>
<dbReference type="SUPFAM" id="SSF49562">
    <property type="entry name" value="C2 domain (Calcium/lipid-binding domain, CaLB)"/>
    <property type="match status" value="2"/>
</dbReference>
<protein>
    <recommendedName>
        <fullName evidence="3">C2 domain-containing protein</fullName>
    </recommendedName>
</protein>
<dbReference type="Pfam" id="PF00168">
    <property type="entry name" value="C2"/>
    <property type="match status" value="2"/>
</dbReference>
<dbReference type="Gene3D" id="3.40.50.410">
    <property type="entry name" value="von Willebrand factor, type A domain"/>
    <property type="match status" value="1"/>
</dbReference>
<dbReference type="Pfam" id="PF07002">
    <property type="entry name" value="Copine"/>
    <property type="match status" value="1"/>
</dbReference>
<dbReference type="PANTHER" id="PTHR10857">
    <property type="entry name" value="COPINE"/>
    <property type="match status" value="1"/>
</dbReference>
<dbReference type="AlphaFoldDB" id="A0A0H5R7S8"/>
<accession>A0A0H5R7S8</accession>
<dbReference type="GO" id="GO:0005886">
    <property type="term" value="C:plasma membrane"/>
    <property type="evidence" value="ECO:0007669"/>
    <property type="project" value="TreeGrafter"/>
</dbReference>
<feature type="domain" description="C2" evidence="3">
    <location>
        <begin position="1"/>
        <end position="111"/>
    </location>
</feature>
<dbReference type="InterPro" id="IPR036465">
    <property type="entry name" value="vWFA_dom_sf"/>
</dbReference>
<dbReference type="InterPro" id="IPR002035">
    <property type="entry name" value="VWF_A"/>
</dbReference>
<dbReference type="InterPro" id="IPR037768">
    <property type="entry name" value="C2B_Copine"/>
</dbReference>
<name>A0A0H5R7S8_9EUKA</name>
<evidence type="ECO:0000256" key="2">
    <source>
        <dbReference type="ARBA" id="ARBA00022737"/>
    </source>
</evidence>
<dbReference type="CDD" id="cd04047">
    <property type="entry name" value="C2B_Copine"/>
    <property type="match status" value="1"/>
</dbReference>
<feature type="non-terminal residue" evidence="4">
    <location>
        <position position="1"/>
    </location>
</feature>
<dbReference type="Gene3D" id="2.60.40.150">
    <property type="entry name" value="C2 domain"/>
    <property type="match status" value="2"/>
</dbReference>
<proteinExistence type="inferred from homology"/>
<sequence>LKTPIDIFLSCSNLPSMDLLSKSDPFAIVELQNSSNPWVTIGKTETIHNNNDPVWTTQFILDYYFEELQNVRITVYDEDDKNKNAQAQDFIGSCQFQVGSLVASRNQSVVCQLMGKGGVALKSGTLIVKWEDVVESRQLIDFQPSCTALTSKGVFSMCGCHPYLEFYRLREDNSRVKVISTDTVWYNHNPKFPSISISMQTFCNSDRHRPVVVDCYNYNRFFSPTLIGSAQVSVAEMLSDSSKRFSFVDSSLKLQSVQYSSSGMLKFDKVSVTIKPSFLDYIRGGCQINLLVAIDFTASNGDPNNPNSLHFSSRGSLNPYEHAIQSIGEILAPYDWDQQFPVWGFGASFDNKVHHCFPLSFDESRPEVQGVQGILDVYRHALRNVKLSGPTLFAEIINTASALNSSWLSQTSQHYSILLILTDGIINDMQNTIDAIVAASNLPMSIVIVGVGNADFSNMVELDSDGRVLYSSTGKAASRDIVQFVSYKDHSHKPELLSHEVLVELPNQLVEFMTKHNITPMPVPS</sequence>
<reference evidence="4" key="1">
    <citation type="submission" date="2015-04" db="EMBL/GenBank/DDBJ databases">
        <title>The genome sequence of the plant pathogenic Rhizarian Plasmodiophora brassicae reveals insights in its biotrophic life cycle and the origin of chitin synthesis.</title>
        <authorList>
            <person name="Schwelm A."/>
            <person name="Fogelqvist J."/>
            <person name="Knaust A."/>
            <person name="Julke S."/>
            <person name="Lilja T."/>
            <person name="Dhandapani V."/>
            <person name="Bonilla-Rosso G."/>
            <person name="Karlsson M."/>
            <person name="Shevchenko A."/>
            <person name="Choi S.R."/>
            <person name="Kim H.G."/>
            <person name="Park J.Y."/>
            <person name="Lim Y.P."/>
            <person name="Ludwig-Muller J."/>
            <person name="Dixelius C."/>
        </authorList>
    </citation>
    <scope>NUCLEOTIDE SEQUENCE</scope>
    <source>
        <tissue evidence="4">Potato root galls</tissue>
    </source>
</reference>
<keyword evidence="2" id="KW-0677">Repeat</keyword>
<dbReference type="InterPro" id="IPR000008">
    <property type="entry name" value="C2_dom"/>
</dbReference>
<dbReference type="SMART" id="SM00239">
    <property type="entry name" value="C2"/>
    <property type="match status" value="2"/>
</dbReference>
<dbReference type="InterPro" id="IPR035892">
    <property type="entry name" value="C2_domain_sf"/>
</dbReference>
<dbReference type="InterPro" id="IPR010734">
    <property type="entry name" value="Copine_C"/>
</dbReference>
<organism evidence="4">
    <name type="scientific">Spongospora subterranea</name>
    <dbReference type="NCBI Taxonomy" id="70186"/>
    <lineage>
        <taxon>Eukaryota</taxon>
        <taxon>Sar</taxon>
        <taxon>Rhizaria</taxon>
        <taxon>Endomyxa</taxon>
        <taxon>Phytomyxea</taxon>
        <taxon>Plasmodiophorida</taxon>
        <taxon>Plasmodiophoridae</taxon>
        <taxon>Spongospora</taxon>
    </lineage>
</organism>
<dbReference type="SMART" id="SM00327">
    <property type="entry name" value="VWA"/>
    <property type="match status" value="1"/>
</dbReference>
<dbReference type="SUPFAM" id="SSF53300">
    <property type="entry name" value="vWA-like"/>
    <property type="match status" value="1"/>
</dbReference>
<evidence type="ECO:0000256" key="1">
    <source>
        <dbReference type="ARBA" id="ARBA00009048"/>
    </source>
</evidence>
<comment type="similarity">
    <text evidence="1">Belongs to the copine family.</text>
</comment>
<dbReference type="GO" id="GO:0071277">
    <property type="term" value="P:cellular response to calcium ion"/>
    <property type="evidence" value="ECO:0007669"/>
    <property type="project" value="TreeGrafter"/>
</dbReference>
<dbReference type="CDD" id="cd04048">
    <property type="entry name" value="C2A_Copine"/>
    <property type="match status" value="1"/>
</dbReference>
<evidence type="ECO:0000313" key="4">
    <source>
        <dbReference type="EMBL" id="CRZ09871.1"/>
    </source>
</evidence>
<evidence type="ECO:0000259" key="3">
    <source>
        <dbReference type="PROSITE" id="PS50004"/>
    </source>
</evidence>
<dbReference type="PANTHER" id="PTHR10857:SF106">
    <property type="entry name" value="C2 DOMAIN-CONTAINING PROTEIN"/>
    <property type="match status" value="1"/>
</dbReference>
<dbReference type="EMBL" id="HACM01009429">
    <property type="protein sequence ID" value="CRZ09871.1"/>
    <property type="molecule type" value="Transcribed_RNA"/>
</dbReference>
<dbReference type="GO" id="GO:0005544">
    <property type="term" value="F:calcium-dependent phospholipid binding"/>
    <property type="evidence" value="ECO:0007669"/>
    <property type="project" value="InterPro"/>
</dbReference>
<dbReference type="InterPro" id="IPR045052">
    <property type="entry name" value="Copine"/>
</dbReference>